<sequence length="100" mass="11580">MGSEGVIVQDLIETTEFFTEETKDDFFVIYEKFANSDCNCEGNMFEEIECDDEEIVQILQGNPDCSCSLRSIESYRVGQEYKTVEDILAKIKKEHTEIFK</sequence>
<proteinExistence type="predicted"/>
<organism evidence="1 2">
    <name type="scientific">Anaerobacillus alkaliphilus</name>
    <dbReference type="NCBI Taxonomy" id="1548597"/>
    <lineage>
        <taxon>Bacteria</taxon>
        <taxon>Bacillati</taxon>
        <taxon>Bacillota</taxon>
        <taxon>Bacilli</taxon>
        <taxon>Bacillales</taxon>
        <taxon>Bacillaceae</taxon>
        <taxon>Anaerobacillus</taxon>
    </lineage>
</organism>
<name>A0A4Q0VRN1_9BACI</name>
<gene>
    <name evidence="1" type="ORF">DS745_15295</name>
</gene>
<keyword evidence="2" id="KW-1185">Reference proteome</keyword>
<evidence type="ECO:0000313" key="1">
    <source>
        <dbReference type="EMBL" id="RXI99572.1"/>
    </source>
</evidence>
<comment type="caution">
    <text evidence="1">The sequence shown here is derived from an EMBL/GenBank/DDBJ whole genome shotgun (WGS) entry which is preliminary data.</text>
</comment>
<accession>A0A4Q0VRN1</accession>
<protein>
    <submittedName>
        <fullName evidence="1">Uncharacterized protein</fullName>
    </submittedName>
</protein>
<dbReference type="EMBL" id="QOUX01000045">
    <property type="protein sequence ID" value="RXI99572.1"/>
    <property type="molecule type" value="Genomic_DNA"/>
</dbReference>
<dbReference type="AlphaFoldDB" id="A0A4Q0VRN1"/>
<dbReference type="Proteomes" id="UP000290649">
    <property type="component" value="Unassembled WGS sequence"/>
</dbReference>
<evidence type="ECO:0000313" key="2">
    <source>
        <dbReference type="Proteomes" id="UP000290649"/>
    </source>
</evidence>
<reference evidence="1 2" key="1">
    <citation type="journal article" date="2019" name="Int. J. Syst. Evol. Microbiol.">
        <title>Anaerobacillus alkaliphilus sp. nov., a novel alkaliphilic and moderately halophilic bacterium.</title>
        <authorList>
            <person name="Borsodi A.K."/>
            <person name="Aszalos J.M."/>
            <person name="Bihari P."/>
            <person name="Nagy I."/>
            <person name="Schumann P."/>
            <person name="Sproer C."/>
            <person name="Kovacs A.L."/>
            <person name="Boka K."/>
            <person name="Dobosy P."/>
            <person name="Ovari M."/>
            <person name="Szili-Kovacs T."/>
            <person name="Toth E."/>
        </authorList>
    </citation>
    <scope>NUCLEOTIDE SEQUENCE [LARGE SCALE GENOMIC DNA]</scope>
    <source>
        <strain evidence="1 2">B16-10</strain>
    </source>
</reference>